<dbReference type="GO" id="GO:0005886">
    <property type="term" value="C:plasma membrane"/>
    <property type="evidence" value="ECO:0007669"/>
    <property type="project" value="UniProtKB-SubCell"/>
</dbReference>
<dbReference type="AlphaFoldDB" id="A0A562VFC4"/>
<comment type="caution">
    <text evidence="9">The sequence shown here is derived from an EMBL/GenBank/DDBJ whole genome shotgun (WGS) entry which is preliminary data.</text>
</comment>
<evidence type="ECO:0000256" key="3">
    <source>
        <dbReference type="ARBA" id="ARBA00022475"/>
    </source>
</evidence>
<evidence type="ECO:0000256" key="2">
    <source>
        <dbReference type="ARBA" id="ARBA00008017"/>
    </source>
</evidence>
<sequence>MEGAMNLLRSWLLNPVFEKIAFVIIGIVAISILTRFIRQSLAGRIESMDSRYRFRKLVNLIGTLVAVILVTVVFSDRLGNLTVAFGVAGAGIAFALQEVIASIAGWVAISFGNFYSVGDRVQLGGISGDVIDIGVFRTTLMETGQWVKADLYNGRIVRVANSFVFKEPVFNYSGDFPFLWDEIIVPVKYGSDCRLARDILQSVANELLGGFVPEAKKTMTDMIKKYRIEEASVEPMVTVIANDNWMEFTVRYVVDYKRRRATKDILFNRILEMFDGSGGRVSFASATFHLVEAPVLNVKLAQGGESRNMPIDKGP</sequence>
<evidence type="ECO:0000256" key="1">
    <source>
        <dbReference type="ARBA" id="ARBA00004651"/>
    </source>
</evidence>
<dbReference type="PANTHER" id="PTHR30566">
    <property type="entry name" value="YNAI-RELATED MECHANOSENSITIVE ION CHANNEL"/>
    <property type="match status" value="1"/>
</dbReference>
<dbReference type="RefSeq" id="WP_145024787.1">
    <property type="nucleotide sequence ID" value="NZ_VLLN01000026.1"/>
</dbReference>
<evidence type="ECO:0000259" key="8">
    <source>
        <dbReference type="Pfam" id="PF00924"/>
    </source>
</evidence>
<dbReference type="SUPFAM" id="SSF50182">
    <property type="entry name" value="Sm-like ribonucleoproteins"/>
    <property type="match status" value="1"/>
</dbReference>
<keyword evidence="5 7" id="KW-1133">Transmembrane helix</keyword>
<evidence type="ECO:0000313" key="10">
    <source>
        <dbReference type="Proteomes" id="UP000319449"/>
    </source>
</evidence>
<feature type="transmembrane region" description="Helical" evidence="7">
    <location>
        <begin position="57"/>
        <end position="75"/>
    </location>
</feature>
<dbReference type="InterPro" id="IPR006685">
    <property type="entry name" value="MscS_channel_2nd"/>
</dbReference>
<protein>
    <submittedName>
        <fullName evidence="9">Small-conductance mechanosensitive channel</fullName>
    </submittedName>
</protein>
<keyword evidence="4 7" id="KW-0812">Transmembrane</keyword>
<name>A0A562VFC4_9BACT</name>
<dbReference type="PANTHER" id="PTHR30566:SF5">
    <property type="entry name" value="MECHANOSENSITIVE ION CHANNEL PROTEIN 1, MITOCHONDRIAL-RELATED"/>
    <property type="match status" value="1"/>
</dbReference>
<dbReference type="GO" id="GO:0008381">
    <property type="term" value="F:mechanosensitive monoatomic ion channel activity"/>
    <property type="evidence" value="ECO:0007669"/>
    <property type="project" value="UniProtKB-ARBA"/>
</dbReference>
<dbReference type="SUPFAM" id="SSF82861">
    <property type="entry name" value="Mechanosensitive channel protein MscS (YggB), transmembrane region"/>
    <property type="match status" value="1"/>
</dbReference>
<feature type="transmembrane region" description="Helical" evidence="7">
    <location>
        <begin position="20"/>
        <end position="37"/>
    </location>
</feature>
<dbReference type="Proteomes" id="UP000319449">
    <property type="component" value="Unassembled WGS sequence"/>
</dbReference>
<comment type="similarity">
    <text evidence="2">Belongs to the MscS (TC 1.A.23) family.</text>
</comment>
<dbReference type="SUPFAM" id="SSF82689">
    <property type="entry name" value="Mechanosensitive channel protein MscS (YggB), C-terminal domain"/>
    <property type="match status" value="1"/>
</dbReference>
<dbReference type="OrthoDB" id="9780668at2"/>
<evidence type="ECO:0000256" key="4">
    <source>
        <dbReference type="ARBA" id="ARBA00022692"/>
    </source>
</evidence>
<dbReference type="InterPro" id="IPR010920">
    <property type="entry name" value="LSM_dom_sf"/>
</dbReference>
<dbReference type="EMBL" id="VLLN01000026">
    <property type="protein sequence ID" value="TWJ16548.1"/>
    <property type="molecule type" value="Genomic_DNA"/>
</dbReference>
<gene>
    <name evidence="9" type="ORF">JN12_03303</name>
</gene>
<dbReference type="InterPro" id="IPR011014">
    <property type="entry name" value="MscS_channel_TM-2"/>
</dbReference>
<dbReference type="Pfam" id="PF00924">
    <property type="entry name" value="MS_channel_2nd"/>
    <property type="match status" value="1"/>
</dbReference>
<keyword evidence="10" id="KW-1185">Reference proteome</keyword>
<evidence type="ECO:0000256" key="7">
    <source>
        <dbReference type="SAM" id="Phobius"/>
    </source>
</evidence>
<feature type="domain" description="Mechanosensitive ion channel MscS" evidence="8">
    <location>
        <begin position="99"/>
        <end position="173"/>
    </location>
</feature>
<keyword evidence="6 7" id="KW-0472">Membrane</keyword>
<accession>A0A562VFC4</accession>
<dbReference type="InterPro" id="IPR023408">
    <property type="entry name" value="MscS_beta-dom_sf"/>
</dbReference>
<evidence type="ECO:0000256" key="5">
    <source>
        <dbReference type="ARBA" id="ARBA00022989"/>
    </source>
</evidence>
<comment type="subcellular location">
    <subcellularLocation>
        <location evidence="1">Cell membrane</location>
        <topology evidence="1">Multi-pass membrane protein</topology>
    </subcellularLocation>
</comment>
<organism evidence="9 10">
    <name type="scientific">Geobacter argillaceus</name>
    <dbReference type="NCBI Taxonomy" id="345631"/>
    <lineage>
        <taxon>Bacteria</taxon>
        <taxon>Pseudomonadati</taxon>
        <taxon>Thermodesulfobacteriota</taxon>
        <taxon>Desulfuromonadia</taxon>
        <taxon>Geobacterales</taxon>
        <taxon>Geobacteraceae</taxon>
        <taxon>Geobacter</taxon>
    </lineage>
</organism>
<reference evidence="9 10" key="1">
    <citation type="submission" date="2019-07" db="EMBL/GenBank/DDBJ databases">
        <title>Genomic Encyclopedia of Archaeal and Bacterial Type Strains, Phase II (KMG-II): from individual species to whole genera.</title>
        <authorList>
            <person name="Goeker M."/>
        </authorList>
    </citation>
    <scope>NUCLEOTIDE SEQUENCE [LARGE SCALE GENOMIC DNA]</scope>
    <source>
        <strain evidence="9 10">ATCC BAA-1139</strain>
    </source>
</reference>
<evidence type="ECO:0000313" key="9">
    <source>
        <dbReference type="EMBL" id="TWJ16548.1"/>
    </source>
</evidence>
<dbReference type="Gene3D" id="2.30.30.60">
    <property type="match status" value="1"/>
</dbReference>
<feature type="transmembrane region" description="Helical" evidence="7">
    <location>
        <begin position="81"/>
        <end position="109"/>
    </location>
</feature>
<proteinExistence type="inferred from homology"/>
<evidence type="ECO:0000256" key="6">
    <source>
        <dbReference type="ARBA" id="ARBA00023136"/>
    </source>
</evidence>
<dbReference type="Gene3D" id="1.10.287.1260">
    <property type="match status" value="1"/>
</dbReference>
<keyword evidence="3" id="KW-1003">Cell membrane</keyword>
<dbReference type="InterPro" id="IPR011066">
    <property type="entry name" value="MscS_channel_C_sf"/>
</dbReference>